<evidence type="ECO:0000256" key="4">
    <source>
        <dbReference type="SAM" id="Phobius"/>
    </source>
</evidence>
<dbReference type="Gramene" id="KVH90163">
    <property type="protein sequence ID" value="KVH90163"/>
    <property type="gene ID" value="Ccrd_007840"/>
</dbReference>
<reference evidence="6 7" key="1">
    <citation type="journal article" date="2016" name="Sci. Rep.">
        <title>The genome sequence of the outbreeding globe artichoke constructed de novo incorporating a phase-aware low-pass sequencing strategy of F1 progeny.</title>
        <authorList>
            <person name="Scaglione D."/>
            <person name="Reyes-Chin-Wo S."/>
            <person name="Acquadro A."/>
            <person name="Froenicke L."/>
            <person name="Portis E."/>
            <person name="Beitel C."/>
            <person name="Tirone M."/>
            <person name="Mauro R."/>
            <person name="Lo Monaco A."/>
            <person name="Mauromicale G."/>
            <person name="Faccioli P."/>
            <person name="Cattivelli L."/>
            <person name="Rieseberg L."/>
            <person name="Michelmore R."/>
            <person name="Lanteri S."/>
        </authorList>
    </citation>
    <scope>NUCLEOTIDE SEQUENCE [LARGE SCALE GENOMIC DNA]</scope>
    <source>
        <strain evidence="6">2C</strain>
    </source>
</reference>
<dbReference type="InterPro" id="IPR000326">
    <property type="entry name" value="PAP2/HPO"/>
</dbReference>
<dbReference type="Pfam" id="PF01569">
    <property type="entry name" value="PAP2"/>
    <property type="match status" value="1"/>
</dbReference>
<dbReference type="AlphaFoldDB" id="A0A103XG70"/>
<dbReference type="STRING" id="59895.A0A103XG70"/>
<evidence type="ECO:0000313" key="7">
    <source>
        <dbReference type="Proteomes" id="UP000243975"/>
    </source>
</evidence>
<dbReference type="GO" id="GO:1990904">
    <property type="term" value="C:ribonucleoprotein complex"/>
    <property type="evidence" value="ECO:0007669"/>
    <property type="project" value="UniProtKB-KW"/>
</dbReference>
<dbReference type="OMA" id="WVENSTS"/>
<dbReference type="PANTHER" id="PTHR14969:SF13">
    <property type="entry name" value="AT30094P"/>
    <property type="match status" value="1"/>
</dbReference>
<gene>
    <name evidence="6" type="ORF">Ccrd_007840</name>
</gene>
<comment type="similarity">
    <text evidence="1">Belongs to the universal ribosomal protein uS7 family.</text>
</comment>
<sequence>MEEPAPPPPPPSSSTSIFRQVINSDTTVSLTIHNLTQPILPRSFLKLLEISGDGRLFFPILLSLLLSPLPSTSPLLLSLLINFLIGSLLDLLLVGLIKHLVRRPRPVYNKNMFLTFAVDHWSFPSGHASRVCFTASLFYLSSDLIPDIFLQLKSDMLGSDVFESVKRLNMIVIAWATVTSVSRVLLGRHFVFDVAAGAGLGVLNASFVFHFLNCEFFSSILSRKLSCLWLNILIEQVPIEIGSTQGKALAIRWLLAASRKRPFLRFEVNHLYVF</sequence>
<feature type="domain" description="Phosphatidic acid phosphatase type 2/haloperoxidase" evidence="5">
    <location>
        <begin position="78"/>
        <end position="209"/>
    </location>
</feature>
<evidence type="ECO:0000256" key="2">
    <source>
        <dbReference type="ARBA" id="ARBA00022980"/>
    </source>
</evidence>
<keyword evidence="3" id="KW-0687">Ribonucleoprotein</keyword>
<keyword evidence="7" id="KW-1185">Reference proteome</keyword>
<feature type="transmembrane region" description="Helical" evidence="4">
    <location>
        <begin position="190"/>
        <end position="212"/>
    </location>
</feature>
<keyword evidence="4" id="KW-0472">Membrane</keyword>
<evidence type="ECO:0000313" key="6">
    <source>
        <dbReference type="EMBL" id="KVH90163.1"/>
    </source>
</evidence>
<dbReference type="EMBL" id="LEKV01005115">
    <property type="protein sequence ID" value="KVH90163.1"/>
    <property type="molecule type" value="Genomic_DNA"/>
</dbReference>
<organism evidence="6 7">
    <name type="scientific">Cynara cardunculus var. scolymus</name>
    <name type="common">Globe artichoke</name>
    <name type="synonym">Cynara scolymus</name>
    <dbReference type="NCBI Taxonomy" id="59895"/>
    <lineage>
        <taxon>Eukaryota</taxon>
        <taxon>Viridiplantae</taxon>
        <taxon>Streptophyta</taxon>
        <taxon>Embryophyta</taxon>
        <taxon>Tracheophyta</taxon>
        <taxon>Spermatophyta</taxon>
        <taxon>Magnoliopsida</taxon>
        <taxon>eudicotyledons</taxon>
        <taxon>Gunneridae</taxon>
        <taxon>Pentapetalae</taxon>
        <taxon>asterids</taxon>
        <taxon>campanulids</taxon>
        <taxon>Asterales</taxon>
        <taxon>Asteraceae</taxon>
        <taxon>Carduoideae</taxon>
        <taxon>Cardueae</taxon>
        <taxon>Carduinae</taxon>
        <taxon>Cynara</taxon>
    </lineage>
</organism>
<dbReference type="Gene3D" id="1.20.144.10">
    <property type="entry name" value="Phosphatidic acid phosphatase type 2/haloperoxidase"/>
    <property type="match status" value="1"/>
</dbReference>
<dbReference type="SMART" id="SM00014">
    <property type="entry name" value="acidPPc"/>
    <property type="match status" value="1"/>
</dbReference>
<name>A0A103XG70_CYNCS</name>
<protein>
    <submittedName>
        <fullName evidence="6">Phosphatidic acid phosphatase/chloroperoxidase, N-terminal</fullName>
    </submittedName>
</protein>
<dbReference type="SUPFAM" id="SSF47973">
    <property type="entry name" value="Ribosomal protein S7"/>
    <property type="match status" value="1"/>
</dbReference>
<keyword evidence="2" id="KW-0689">Ribosomal protein</keyword>
<dbReference type="InterPro" id="IPR036938">
    <property type="entry name" value="PAP2/HPO_sf"/>
</dbReference>
<evidence type="ECO:0000256" key="3">
    <source>
        <dbReference type="ARBA" id="ARBA00023274"/>
    </source>
</evidence>
<dbReference type="SUPFAM" id="SSF48317">
    <property type="entry name" value="Acid phosphatase/Vanadium-dependent haloperoxidase"/>
    <property type="match status" value="1"/>
</dbReference>
<dbReference type="Proteomes" id="UP000243975">
    <property type="component" value="Unassembled WGS sequence"/>
</dbReference>
<accession>A0A103XG70</accession>
<evidence type="ECO:0000256" key="1">
    <source>
        <dbReference type="ARBA" id="ARBA00007151"/>
    </source>
</evidence>
<keyword evidence="4" id="KW-1133">Transmembrane helix</keyword>
<evidence type="ECO:0000259" key="5">
    <source>
        <dbReference type="SMART" id="SM00014"/>
    </source>
</evidence>
<feature type="transmembrane region" description="Helical" evidence="4">
    <location>
        <begin position="75"/>
        <end position="97"/>
    </location>
</feature>
<keyword evidence="4" id="KW-0812">Transmembrane</keyword>
<proteinExistence type="inferred from homology"/>
<dbReference type="PANTHER" id="PTHR14969">
    <property type="entry name" value="SPHINGOSINE-1-PHOSPHATE PHOSPHOHYDROLASE"/>
    <property type="match status" value="1"/>
</dbReference>
<dbReference type="GO" id="GO:0042392">
    <property type="term" value="F:sphingosine-1-phosphate phosphatase activity"/>
    <property type="evidence" value="ECO:0007669"/>
    <property type="project" value="TreeGrafter"/>
</dbReference>
<dbReference type="GO" id="GO:0005840">
    <property type="term" value="C:ribosome"/>
    <property type="evidence" value="ECO:0007669"/>
    <property type="project" value="UniProtKB-KW"/>
</dbReference>
<dbReference type="InterPro" id="IPR036823">
    <property type="entry name" value="Ribosomal_uS7_dom_sf"/>
</dbReference>
<comment type="caution">
    <text evidence="6">The sequence shown here is derived from an EMBL/GenBank/DDBJ whole genome shotgun (WGS) entry which is preliminary data.</text>
</comment>